<reference evidence="2" key="1">
    <citation type="journal article" date="2023" name="G3 (Bethesda)">
        <title>Genome assembly and association tests identify interacting loci associated with vigor, precocity, and sex in interspecific pistachio rootstocks.</title>
        <authorList>
            <person name="Palmer W."/>
            <person name="Jacygrad E."/>
            <person name="Sagayaradj S."/>
            <person name="Cavanaugh K."/>
            <person name="Han R."/>
            <person name="Bertier L."/>
            <person name="Beede B."/>
            <person name="Kafkas S."/>
            <person name="Golino D."/>
            <person name="Preece J."/>
            <person name="Michelmore R."/>
        </authorList>
    </citation>
    <scope>NUCLEOTIDE SEQUENCE [LARGE SCALE GENOMIC DNA]</scope>
</reference>
<proteinExistence type="predicted"/>
<organism evidence="1 2">
    <name type="scientific">Pistacia atlantica</name>
    <dbReference type="NCBI Taxonomy" id="434234"/>
    <lineage>
        <taxon>Eukaryota</taxon>
        <taxon>Viridiplantae</taxon>
        <taxon>Streptophyta</taxon>
        <taxon>Embryophyta</taxon>
        <taxon>Tracheophyta</taxon>
        <taxon>Spermatophyta</taxon>
        <taxon>Magnoliopsida</taxon>
        <taxon>eudicotyledons</taxon>
        <taxon>Gunneridae</taxon>
        <taxon>Pentapetalae</taxon>
        <taxon>rosids</taxon>
        <taxon>malvids</taxon>
        <taxon>Sapindales</taxon>
        <taxon>Anacardiaceae</taxon>
        <taxon>Pistacia</taxon>
    </lineage>
</organism>
<dbReference type="EMBL" id="CM047907">
    <property type="protein sequence ID" value="KAJ0083766.1"/>
    <property type="molecule type" value="Genomic_DNA"/>
</dbReference>
<comment type="caution">
    <text evidence="1">The sequence shown here is derived from an EMBL/GenBank/DDBJ whole genome shotgun (WGS) entry which is preliminary data.</text>
</comment>
<protein>
    <submittedName>
        <fullName evidence="1">Uncharacterized protein</fullName>
    </submittedName>
</protein>
<name>A0ACC1ABG4_9ROSI</name>
<evidence type="ECO:0000313" key="1">
    <source>
        <dbReference type="EMBL" id="KAJ0083766.1"/>
    </source>
</evidence>
<accession>A0ACC1ABG4</accession>
<gene>
    <name evidence="1" type="ORF">Patl1_29911</name>
</gene>
<dbReference type="Proteomes" id="UP001164250">
    <property type="component" value="Chromosome 11"/>
</dbReference>
<keyword evidence="2" id="KW-1185">Reference proteome</keyword>
<evidence type="ECO:0000313" key="2">
    <source>
        <dbReference type="Proteomes" id="UP001164250"/>
    </source>
</evidence>
<sequence>MRSFLWLGNELVNGKAKVAWKDLCVPKANRDLGIRPLKGWNYSLMISHLWSVVVNKDSLWLKWINTFRLKGRSFWM</sequence>